<name>A0A9R0QMQ0_TRITD</name>
<sequence length="152" mass="16295">MRGHGRCRRGRRRPSPAPGGEQQKPRGGCHRCSWLPAKATPPLSPPRLSSSHGWGAAAPLGLSGLHLRWVGVGVRAAHHARRVVRCYRTAVLRQSAAAALFPGRRTSTPMHRASPGAHHATHAPLAGDLLGFLALPPQFAGGVADEREMQRE</sequence>
<dbReference type="Proteomes" id="UP000324705">
    <property type="component" value="Chromosome 1B"/>
</dbReference>
<evidence type="ECO:0000256" key="1">
    <source>
        <dbReference type="SAM" id="MobiDB-lite"/>
    </source>
</evidence>
<protein>
    <submittedName>
        <fullName evidence="2">Uncharacterized protein</fullName>
    </submittedName>
</protein>
<accession>A0A9R0QMQ0</accession>
<evidence type="ECO:0000313" key="2">
    <source>
        <dbReference type="EMBL" id="VAH12951.1"/>
    </source>
</evidence>
<feature type="compositionally biased region" description="Basic residues" evidence="1">
    <location>
        <begin position="1"/>
        <end position="14"/>
    </location>
</feature>
<proteinExistence type="predicted"/>
<gene>
    <name evidence="2" type="ORF">TRITD_1Bv1G012970</name>
</gene>
<dbReference type="AlphaFoldDB" id="A0A9R0QMQ0"/>
<keyword evidence="3" id="KW-1185">Reference proteome</keyword>
<dbReference type="Gramene" id="TRITD1Bv1G012970.1">
    <property type="protein sequence ID" value="TRITD1Bv1G012970.1"/>
    <property type="gene ID" value="TRITD1Bv1G012970"/>
</dbReference>
<reference evidence="2 3" key="1">
    <citation type="submission" date="2017-09" db="EMBL/GenBank/DDBJ databases">
        <authorList>
            <consortium name="International Durum Wheat Genome Sequencing Consortium (IDWGSC)"/>
            <person name="Milanesi L."/>
        </authorList>
    </citation>
    <scope>NUCLEOTIDE SEQUENCE [LARGE SCALE GENOMIC DNA]</scope>
    <source>
        <strain evidence="3">cv. Svevo</strain>
    </source>
</reference>
<organism evidence="2 3">
    <name type="scientific">Triticum turgidum subsp. durum</name>
    <name type="common">Durum wheat</name>
    <name type="synonym">Triticum durum</name>
    <dbReference type="NCBI Taxonomy" id="4567"/>
    <lineage>
        <taxon>Eukaryota</taxon>
        <taxon>Viridiplantae</taxon>
        <taxon>Streptophyta</taxon>
        <taxon>Embryophyta</taxon>
        <taxon>Tracheophyta</taxon>
        <taxon>Spermatophyta</taxon>
        <taxon>Magnoliopsida</taxon>
        <taxon>Liliopsida</taxon>
        <taxon>Poales</taxon>
        <taxon>Poaceae</taxon>
        <taxon>BOP clade</taxon>
        <taxon>Pooideae</taxon>
        <taxon>Triticodae</taxon>
        <taxon>Triticeae</taxon>
        <taxon>Triticinae</taxon>
        <taxon>Triticum</taxon>
    </lineage>
</organism>
<dbReference type="EMBL" id="LT934112">
    <property type="protein sequence ID" value="VAH12951.1"/>
    <property type="molecule type" value="Genomic_DNA"/>
</dbReference>
<evidence type="ECO:0000313" key="3">
    <source>
        <dbReference type="Proteomes" id="UP000324705"/>
    </source>
</evidence>
<feature type="region of interest" description="Disordered" evidence="1">
    <location>
        <begin position="1"/>
        <end position="31"/>
    </location>
</feature>